<dbReference type="InterPro" id="IPR000719">
    <property type="entry name" value="Prot_kinase_dom"/>
</dbReference>
<protein>
    <submittedName>
        <fullName evidence="2">28575_t:CDS:1</fullName>
    </submittedName>
</protein>
<dbReference type="PROSITE" id="PS50011">
    <property type="entry name" value="PROTEIN_KINASE_DOM"/>
    <property type="match status" value="1"/>
</dbReference>
<feature type="non-terminal residue" evidence="2">
    <location>
        <position position="1"/>
    </location>
</feature>
<dbReference type="Gene3D" id="3.30.200.20">
    <property type="entry name" value="Phosphorylase Kinase, domain 1"/>
    <property type="match status" value="1"/>
</dbReference>
<proteinExistence type="predicted"/>
<evidence type="ECO:0000259" key="1">
    <source>
        <dbReference type="PROSITE" id="PS50011"/>
    </source>
</evidence>
<accession>A0ABN7VCA9</accession>
<reference evidence="2 3" key="1">
    <citation type="submission" date="2021-06" db="EMBL/GenBank/DDBJ databases">
        <authorList>
            <person name="Kallberg Y."/>
            <person name="Tangrot J."/>
            <person name="Rosling A."/>
        </authorList>
    </citation>
    <scope>NUCLEOTIDE SEQUENCE [LARGE SCALE GENOMIC DNA]</scope>
    <source>
        <strain evidence="2 3">120-4 pot B 10/14</strain>
    </source>
</reference>
<gene>
    <name evidence="2" type="ORF">GMARGA_LOCUS16816</name>
</gene>
<dbReference type="Proteomes" id="UP000789901">
    <property type="component" value="Unassembled WGS sequence"/>
</dbReference>
<comment type="caution">
    <text evidence="2">The sequence shown here is derived from an EMBL/GenBank/DDBJ whole genome shotgun (WGS) entry which is preliminary data.</text>
</comment>
<keyword evidence="3" id="KW-1185">Reference proteome</keyword>
<feature type="domain" description="Protein kinase" evidence="1">
    <location>
        <begin position="31"/>
        <end position="79"/>
    </location>
</feature>
<evidence type="ECO:0000313" key="3">
    <source>
        <dbReference type="Proteomes" id="UP000789901"/>
    </source>
</evidence>
<sequence length="79" mass="9323">YNSIKHTPVENNLAIEYENIKTFKTFEYKSFKDWKPIGKGGFGFVHSAYYEDIDQKITLKSLNNDLVEENTINEFLREV</sequence>
<dbReference type="EMBL" id="CAJVQB010012378">
    <property type="protein sequence ID" value="CAG8755037.1"/>
    <property type="molecule type" value="Genomic_DNA"/>
</dbReference>
<organism evidence="2 3">
    <name type="scientific">Gigaspora margarita</name>
    <dbReference type="NCBI Taxonomy" id="4874"/>
    <lineage>
        <taxon>Eukaryota</taxon>
        <taxon>Fungi</taxon>
        <taxon>Fungi incertae sedis</taxon>
        <taxon>Mucoromycota</taxon>
        <taxon>Glomeromycotina</taxon>
        <taxon>Glomeromycetes</taxon>
        <taxon>Diversisporales</taxon>
        <taxon>Gigasporaceae</taxon>
        <taxon>Gigaspora</taxon>
    </lineage>
</organism>
<evidence type="ECO:0000313" key="2">
    <source>
        <dbReference type="EMBL" id="CAG8755037.1"/>
    </source>
</evidence>
<name>A0ABN7VCA9_GIGMA</name>
<dbReference type="SUPFAM" id="SSF56112">
    <property type="entry name" value="Protein kinase-like (PK-like)"/>
    <property type="match status" value="1"/>
</dbReference>
<dbReference type="InterPro" id="IPR011009">
    <property type="entry name" value="Kinase-like_dom_sf"/>
</dbReference>